<evidence type="ECO:0000256" key="2">
    <source>
        <dbReference type="ARBA" id="ARBA00022679"/>
    </source>
</evidence>
<accession>A0ABU7J912</accession>
<dbReference type="PIRSF" id="PIRSF028135">
    <property type="entry name" value="UCP028135_HipA-like"/>
    <property type="match status" value="1"/>
</dbReference>
<comment type="similarity">
    <text evidence="1">Belongs to the HipA Ser/Thr kinase family.</text>
</comment>
<evidence type="ECO:0000256" key="1">
    <source>
        <dbReference type="ARBA" id="ARBA00010164"/>
    </source>
</evidence>
<keyword evidence="6" id="KW-1185">Reference proteome</keyword>
<evidence type="ECO:0000313" key="6">
    <source>
        <dbReference type="Proteomes" id="UP001336314"/>
    </source>
</evidence>
<protein>
    <submittedName>
        <fullName evidence="5">HipA domain-containing protein</fullName>
    </submittedName>
</protein>
<evidence type="ECO:0000259" key="4">
    <source>
        <dbReference type="Pfam" id="PF07804"/>
    </source>
</evidence>
<keyword evidence="2" id="KW-0808">Transferase</keyword>
<keyword evidence="3" id="KW-0418">Kinase</keyword>
<reference evidence="5 6" key="1">
    <citation type="submission" date="2023-07" db="EMBL/GenBank/DDBJ databases">
        <title>Alkalimonas sp., MEB108 novel, alkaliphilic bacterium isolated from Lonar Lake, India.</title>
        <authorList>
            <person name="Joshi A."/>
            <person name="Thite S."/>
        </authorList>
    </citation>
    <scope>NUCLEOTIDE SEQUENCE [LARGE SCALE GENOMIC DNA]</scope>
    <source>
        <strain evidence="5 6">MEB108</strain>
    </source>
</reference>
<dbReference type="EMBL" id="JAUHLI010000020">
    <property type="protein sequence ID" value="MEE2003043.1"/>
    <property type="molecule type" value="Genomic_DNA"/>
</dbReference>
<dbReference type="RefSeq" id="WP_330130091.1">
    <property type="nucleotide sequence ID" value="NZ_JAUHLI010000020.1"/>
</dbReference>
<gene>
    <name evidence="5" type="ORF">QWY20_16410</name>
</gene>
<evidence type="ECO:0000313" key="5">
    <source>
        <dbReference type="EMBL" id="MEE2003043.1"/>
    </source>
</evidence>
<comment type="caution">
    <text evidence="5">The sequence shown here is derived from an EMBL/GenBank/DDBJ whole genome shotgun (WGS) entry which is preliminary data.</text>
</comment>
<name>A0ABU7J912_9GAMM</name>
<dbReference type="PANTHER" id="PTHR37419:SF8">
    <property type="entry name" value="TOXIN YJJJ"/>
    <property type="match status" value="1"/>
</dbReference>
<dbReference type="InterPro" id="IPR052028">
    <property type="entry name" value="HipA_Ser/Thr_kinase"/>
</dbReference>
<sequence length="447" mass="49819">MKKLTLQLFNQGRWWDAAELNFLGDDLSSPVRLSYLSAYIRDAAKYDTVDSWACSVNAPVSILPVDYPGWPSLLDDLLPVGKSRDWWLNYLDVSRQSIFSQNFALLTHACTAPIGNLRIKESVALASGVNQKAFPLDAVVALQHDFLEYANEHGAAVGGATGAVGVAPKLLLMVSGQSVYIDADFAGKPLNAIPYLTKFARNQRTARDNHILQAEGAFYRILAEVLQGTEIASLDASRMMMLEHEGQTSLWLPRFDVVVEEGKTVRLGMESIYSMLNAGPGSYQNHFAVMDAIWSKISHCTSMSSVDFAKQYLARDFLNVMFGNSDNHGRNISFLKSQGDIRFAPIYDFAPMKADPENITRLFKWGEHFEMAGVVRFDKVVQQLAHYGSPSELLDFLNMLSKPLLRLPELLQQHGCPSEIINFPALGFSRVHEKLIELGVQHDKLVS</sequence>
<feature type="domain" description="HipA-like C-terminal" evidence="4">
    <location>
        <begin position="164"/>
        <end position="355"/>
    </location>
</feature>
<dbReference type="InterPro" id="IPR016869">
    <property type="entry name" value="UCP028135_HipA-like"/>
</dbReference>
<organism evidence="5 6">
    <name type="scientific">Alkalimonas cellulosilytica</name>
    <dbReference type="NCBI Taxonomy" id="3058395"/>
    <lineage>
        <taxon>Bacteria</taxon>
        <taxon>Pseudomonadati</taxon>
        <taxon>Pseudomonadota</taxon>
        <taxon>Gammaproteobacteria</taxon>
        <taxon>Alkalimonas</taxon>
    </lineage>
</organism>
<proteinExistence type="inferred from homology"/>
<dbReference type="Pfam" id="PF07804">
    <property type="entry name" value="HipA_C"/>
    <property type="match status" value="1"/>
</dbReference>
<evidence type="ECO:0000256" key="3">
    <source>
        <dbReference type="ARBA" id="ARBA00022777"/>
    </source>
</evidence>
<dbReference type="Proteomes" id="UP001336314">
    <property type="component" value="Unassembled WGS sequence"/>
</dbReference>
<dbReference type="InterPro" id="IPR012893">
    <property type="entry name" value="HipA-like_C"/>
</dbReference>
<dbReference type="PANTHER" id="PTHR37419">
    <property type="entry name" value="SERINE/THREONINE-PROTEIN KINASE TOXIN HIPA"/>
    <property type="match status" value="1"/>
</dbReference>